<organism evidence="1 2">
    <name type="scientific">Glaciimonas immobilis</name>
    <dbReference type="NCBI Taxonomy" id="728004"/>
    <lineage>
        <taxon>Bacteria</taxon>
        <taxon>Pseudomonadati</taxon>
        <taxon>Pseudomonadota</taxon>
        <taxon>Betaproteobacteria</taxon>
        <taxon>Burkholderiales</taxon>
        <taxon>Oxalobacteraceae</taxon>
        <taxon>Glaciimonas</taxon>
    </lineage>
</organism>
<name>A0A840RQ74_9BURK</name>
<protein>
    <submittedName>
        <fullName evidence="1">Uncharacterized protein</fullName>
    </submittedName>
</protein>
<comment type="caution">
    <text evidence="1">The sequence shown here is derived from an EMBL/GenBank/DDBJ whole genome shotgun (WGS) entry which is preliminary data.</text>
</comment>
<gene>
    <name evidence="1" type="ORF">HNR39_000580</name>
</gene>
<sequence length="98" mass="11062">MKTALVGDYSIPEFDKIIMTNLLVSVVDLNIVRQEYKLIGILNADQEIYRVIGATTDNQYLNACEELDDIGLVDDLQESDREKNGYDAIYSLDQSAEL</sequence>
<evidence type="ECO:0000313" key="2">
    <source>
        <dbReference type="Proteomes" id="UP000571084"/>
    </source>
</evidence>
<accession>A0A840RQ74</accession>
<dbReference type="EMBL" id="JACHHQ010000001">
    <property type="protein sequence ID" value="MBB5198770.1"/>
    <property type="molecule type" value="Genomic_DNA"/>
</dbReference>
<dbReference type="Proteomes" id="UP000571084">
    <property type="component" value="Unassembled WGS sequence"/>
</dbReference>
<keyword evidence="2" id="KW-1185">Reference proteome</keyword>
<dbReference type="RefSeq" id="WP_245182195.1">
    <property type="nucleotide sequence ID" value="NZ_JAAOZT010000002.1"/>
</dbReference>
<reference evidence="1 2" key="1">
    <citation type="submission" date="2020-08" db="EMBL/GenBank/DDBJ databases">
        <title>Genomic Encyclopedia of Type Strains, Phase IV (KMG-IV): sequencing the most valuable type-strain genomes for metagenomic binning, comparative biology and taxonomic classification.</title>
        <authorList>
            <person name="Goeker M."/>
        </authorList>
    </citation>
    <scope>NUCLEOTIDE SEQUENCE [LARGE SCALE GENOMIC DNA]</scope>
    <source>
        <strain evidence="1 2">DSM 23240</strain>
    </source>
</reference>
<proteinExistence type="predicted"/>
<evidence type="ECO:0000313" key="1">
    <source>
        <dbReference type="EMBL" id="MBB5198770.1"/>
    </source>
</evidence>
<dbReference type="AlphaFoldDB" id="A0A840RQ74"/>